<dbReference type="AlphaFoldDB" id="A0A1D2A586"/>
<feature type="non-terminal residue" evidence="2">
    <location>
        <position position="1"/>
    </location>
</feature>
<protein>
    <submittedName>
        <fullName evidence="2">Uncharacterized protein</fullName>
    </submittedName>
</protein>
<feature type="compositionally biased region" description="Low complexity" evidence="1">
    <location>
        <begin position="125"/>
        <end position="141"/>
    </location>
</feature>
<reference evidence="2" key="1">
    <citation type="submission" date="2015-08" db="EMBL/GenBank/DDBJ databases">
        <authorList>
            <person name="Babu N.S."/>
            <person name="Beckwith C.J."/>
            <person name="Beseler K.G."/>
            <person name="Brison A."/>
            <person name="Carone J.V."/>
            <person name="Caskin T.P."/>
            <person name="Diamond M."/>
            <person name="Durham M.E."/>
            <person name="Foxe J.M."/>
            <person name="Go M."/>
            <person name="Henderson B.A."/>
            <person name="Jones I.B."/>
            <person name="McGettigan J.A."/>
            <person name="Micheletti S.J."/>
            <person name="Nasrallah M.E."/>
            <person name="Ortiz D."/>
            <person name="Piller C.R."/>
            <person name="Privatt S.R."/>
            <person name="Schneider S.L."/>
            <person name="Sharp S."/>
            <person name="Smith T.C."/>
            <person name="Stanton J.D."/>
            <person name="Ullery H.E."/>
            <person name="Wilson R.J."/>
            <person name="Serrano M.G."/>
            <person name="Buck G."/>
            <person name="Lee V."/>
            <person name="Wang Y."/>
            <person name="Carvalho R."/>
            <person name="Voegtly L."/>
            <person name="Shi R."/>
            <person name="Duckworth R."/>
            <person name="Johnson A."/>
            <person name="Loviza R."/>
            <person name="Walstead R."/>
            <person name="Shah Z."/>
            <person name="Kiflezghi M."/>
            <person name="Wade K."/>
            <person name="Ball S.L."/>
            <person name="Bradley K.W."/>
            <person name="Asai D.J."/>
            <person name="Bowman C.A."/>
            <person name="Russell D.A."/>
            <person name="Pope W.H."/>
            <person name="Jacobs-Sera D."/>
            <person name="Hendrix R.W."/>
            <person name="Hatfull G.F."/>
        </authorList>
    </citation>
    <scope>NUCLEOTIDE SEQUENCE</scope>
</reference>
<organism evidence="2">
    <name type="scientific">Auxenochlorella protothecoides</name>
    <name type="common">Green microalga</name>
    <name type="synonym">Chlorella protothecoides</name>
    <dbReference type="NCBI Taxonomy" id="3075"/>
    <lineage>
        <taxon>Eukaryota</taxon>
        <taxon>Viridiplantae</taxon>
        <taxon>Chlorophyta</taxon>
        <taxon>core chlorophytes</taxon>
        <taxon>Trebouxiophyceae</taxon>
        <taxon>Chlorellales</taxon>
        <taxon>Chlorellaceae</taxon>
        <taxon>Auxenochlorella</taxon>
    </lineage>
</organism>
<dbReference type="EMBL" id="GDKF01004278">
    <property type="protein sequence ID" value="JAT74344.1"/>
    <property type="molecule type" value="Transcribed_RNA"/>
</dbReference>
<evidence type="ECO:0000313" key="2">
    <source>
        <dbReference type="EMBL" id="JAT74344.1"/>
    </source>
</evidence>
<evidence type="ECO:0000256" key="1">
    <source>
        <dbReference type="SAM" id="MobiDB-lite"/>
    </source>
</evidence>
<name>A0A1D2A586_AUXPR</name>
<proteinExistence type="predicted"/>
<accession>A0A1D2A586</accession>
<feature type="compositionally biased region" description="Gly residues" evidence="1">
    <location>
        <begin position="80"/>
        <end position="89"/>
    </location>
</feature>
<feature type="compositionally biased region" description="Low complexity" evidence="1">
    <location>
        <begin position="150"/>
        <end position="165"/>
    </location>
</feature>
<feature type="non-terminal residue" evidence="2">
    <location>
        <position position="196"/>
    </location>
</feature>
<sequence length="196" mass="18804">TLRLLRLVQRGAPEAALLDLAGRLPRLAARLAADAAAPAGRAQAGCARVYEAVLREAALELFDTGAGEGVEGAGDMDGVQGDGAEGGAGDEPAPRKKAPLPQLSDAELEALVLGGRGPGAEPKAEPGVEGEAADGAAAPGVVGQGGSPGAGPEPSAAAADPGSSAWPPPELLGTGVVSVHATRPSADPPAAAAAAA</sequence>
<feature type="region of interest" description="Disordered" evidence="1">
    <location>
        <begin position="67"/>
        <end position="196"/>
    </location>
</feature>
<gene>
    <name evidence="2" type="ORF">g.63394</name>
</gene>